<evidence type="ECO:0000256" key="6">
    <source>
        <dbReference type="ARBA" id="ARBA00032446"/>
    </source>
</evidence>
<keyword evidence="9" id="KW-1185">Reference proteome</keyword>
<comment type="similarity">
    <text evidence="2">Belongs to the KAE1 / TsaD family. TsaB subfamily.</text>
</comment>
<dbReference type="EMBL" id="NFZW01000002">
    <property type="protein sequence ID" value="RFA38999.1"/>
    <property type="molecule type" value="Genomic_DNA"/>
</dbReference>
<comment type="caution">
    <text evidence="8">The sequence shown here is derived from an EMBL/GenBank/DDBJ whole genome shotgun (WGS) entry which is preliminary data.</text>
</comment>
<reference evidence="9" key="1">
    <citation type="submission" date="2017-05" db="EMBL/GenBank/DDBJ databases">
        <authorList>
            <person name="Sharma S."/>
            <person name="Sidhu C."/>
            <person name="Pinnaka A.K."/>
        </authorList>
    </citation>
    <scope>NUCLEOTIDE SEQUENCE [LARGE SCALE GENOMIC DNA]</scope>
    <source>
        <strain evidence="9">AK93</strain>
    </source>
</reference>
<comment type="subcellular location">
    <subcellularLocation>
        <location evidence="1">Cytoplasm</location>
    </subcellularLocation>
</comment>
<evidence type="ECO:0000256" key="4">
    <source>
        <dbReference type="ARBA" id="ARBA00022490"/>
    </source>
</evidence>
<dbReference type="InterPro" id="IPR022496">
    <property type="entry name" value="T6A_TsaB"/>
</dbReference>
<dbReference type="SUPFAM" id="SSF53067">
    <property type="entry name" value="Actin-like ATPase domain"/>
    <property type="match status" value="2"/>
</dbReference>
<evidence type="ECO:0000256" key="5">
    <source>
        <dbReference type="ARBA" id="ARBA00022694"/>
    </source>
</evidence>
<dbReference type="CDD" id="cd24032">
    <property type="entry name" value="ASKHA_NBD_TsaB"/>
    <property type="match status" value="1"/>
</dbReference>
<evidence type="ECO:0000259" key="7">
    <source>
        <dbReference type="Pfam" id="PF00814"/>
    </source>
</evidence>
<dbReference type="OrthoDB" id="9809995at2"/>
<dbReference type="InterPro" id="IPR000905">
    <property type="entry name" value="Gcp-like_dom"/>
</dbReference>
<dbReference type="Pfam" id="PF00814">
    <property type="entry name" value="TsaD"/>
    <property type="match status" value="1"/>
</dbReference>
<evidence type="ECO:0000313" key="8">
    <source>
        <dbReference type="EMBL" id="RFA38999.1"/>
    </source>
</evidence>
<evidence type="ECO:0000313" key="9">
    <source>
        <dbReference type="Proteomes" id="UP000256763"/>
    </source>
</evidence>
<dbReference type="PANTHER" id="PTHR11735">
    <property type="entry name" value="TRNA N6-ADENOSINE THREONYLCARBAMOYLTRANSFERASE"/>
    <property type="match status" value="1"/>
</dbReference>
<organism evidence="8 9">
    <name type="scientific">Alkalilimnicola ehrlichii</name>
    <dbReference type="NCBI Taxonomy" id="351052"/>
    <lineage>
        <taxon>Bacteria</taxon>
        <taxon>Pseudomonadati</taxon>
        <taxon>Pseudomonadota</taxon>
        <taxon>Gammaproteobacteria</taxon>
        <taxon>Chromatiales</taxon>
        <taxon>Ectothiorhodospiraceae</taxon>
        <taxon>Alkalilimnicola</taxon>
    </lineage>
</organism>
<evidence type="ECO:0000256" key="2">
    <source>
        <dbReference type="ARBA" id="ARBA00010493"/>
    </source>
</evidence>
<gene>
    <name evidence="8" type="ORF">CAL65_03645</name>
</gene>
<dbReference type="AlphaFoldDB" id="A0A3E0X2E7"/>
<proteinExistence type="inferred from homology"/>
<dbReference type="InterPro" id="IPR043129">
    <property type="entry name" value="ATPase_NBD"/>
</dbReference>
<dbReference type="GO" id="GO:0016740">
    <property type="term" value="F:transferase activity"/>
    <property type="evidence" value="ECO:0007669"/>
    <property type="project" value="UniProtKB-KW"/>
</dbReference>
<dbReference type="Proteomes" id="UP000256763">
    <property type="component" value="Unassembled WGS sequence"/>
</dbReference>
<name>A0A3E0X2E7_9GAMM</name>
<evidence type="ECO:0000256" key="1">
    <source>
        <dbReference type="ARBA" id="ARBA00004496"/>
    </source>
</evidence>
<dbReference type="PANTHER" id="PTHR11735:SF11">
    <property type="entry name" value="TRNA THREONYLCARBAMOYLADENOSINE BIOSYNTHESIS PROTEIN TSAB"/>
    <property type="match status" value="1"/>
</dbReference>
<evidence type="ECO:0000256" key="3">
    <source>
        <dbReference type="ARBA" id="ARBA00019012"/>
    </source>
</evidence>
<keyword evidence="5" id="KW-0819">tRNA processing</keyword>
<dbReference type="GO" id="GO:0005829">
    <property type="term" value="C:cytosol"/>
    <property type="evidence" value="ECO:0007669"/>
    <property type="project" value="TreeGrafter"/>
</dbReference>
<feature type="domain" description="Gcp-like" evidence="7">
    <location>
        <begin position="35"/>
        <end position="155"/>
    </location>
</feature>
<protein>
    <recommendedName>
        <fullName evidence="3">tRNA threonylcarbamoyladenosine biosynthesis protein TsaB</fullName>
    </recommendedName>
    <alternativeName>
        <fullName evidence="6">t(6)A37 threonylcarbamoyladenosine biosynthesis protein TsaB</fullName>
    </alternativeName>
</protein>
<dbReference type="RefSeq" id="WP_116301013.1">
    <property type="nucleotide sequence ID" value="NZ_NFZV01000002.1"/>
</dbReference>
<dbReference type="Gene3D" id="3.30.420.40">
    <property type="match status" value="2"/>
</dbReference>
<keyword evidence="8" id="KW-0808">Transferase</keyword>
<accession>A0A3E0X2E7</accession>
<dbReference type="NCBIfam" id="TIGR03725">
    <property type="entry name" value="T6A_YeaZ"/>
    <property type="match status" value="1"/>
</dbReference>
<sequence>MSTPTLLTLDTTTEACSVALQYGDDVCERFGLMPRGHAQHVLGMADEVLAEAGIALSAVDAIGFCRGPGAFTGVRIAVGVVQGLAFGADLPVVPVSTLATLAQGAIAEQGADKVLAAVDARMGEVYSAAYCSIDGCASLLGAERVCAPNAVEVPEGAGWLGVGTGWGAYDALLRKHCGDTVMRTVPDVYPRARHILPLATRAHAAGDAVAAADALPVYLRDRVTG</sequence>
<dbReference type="GO" id="GO:0002949">
    <property type="term" value="P:tRNA threonylcarbamoyladenosine modification"/>
    <property type="evidence" value="ECO:0007669"/>
    <property type="project" value="InterPro"/>
</dbReference>
<dbReference type="FunFam" id="3.30.420.40:FF:000097">
    <property type="entry name" value="tRNA threonylcarbamoyladenosine biosynthesis protein TsaB"/>
    <property type="match status" value="1"/>
</dbReference>
<keyword evidence="4" id="KW-0963">Cytoplasm</keyword>